<keyword evidence="1" id="KW-0472">Membrane</keyword>
<keyword evidence="1 2" id="KW-0812">Transmembrane</keyword>
<keyword evidence="1" id="KW-1133">Transmembrane helix</keyword>
<reference evidence="2 4" key="1">
    <citation type="journal article" date="2011" name="Nature">
        <title>The Medicago genome provides insight into the evolution of rhizobial symbioses.</title>
        <authorList>
            <person name="Young N.D."/>
            <person name="Debelle F."/>
            <person name="Oldroyd G.E."/>
            <person name="Geurts R."/>
            <person name="Cannon S.B."/>
            <person name="Udvardi M.K."/>
            <person name="Benedito V.A."/>
            <person name="Mayer K.F."/>
            <person name="Gouzy J."/>
            <person name="Schoof H."/>
            <person name="Van de Peer Y."/>
            <person name="Proost S."/>
            <person name="Cook D.R."/>
            <person name="Meyers B.C."/>
            <person name="Spannagl M."/>
            <person name="Cheung F."/>
            <person name="De Mita S."/>
            <person name="Krishnakumar V."/>
            <person name="Gundlach H."/>
            <person name="Zhou S."/>
            <person name="Mudge J."/>
            <person name="Bharti A.K."/>
            <person name="Murray J.D."/>
            <person name="Naoumkina M.A."/>
            <person name="Rosen B."/>
            <person name="Silverstein K.A."/>
            <person name="Tang H."/>
            <person name="Rombauts S."/>
            <person name="Zhao P.X."/>
            <person name="Zhou P."/>
            <person name="Barbe V."/>
            <person name="Bardou P."/>
            <person name="Bechner M."/>
            <person name="Bellec A."/>
            <person name="Berger A."/>
            <person name="Berges H."/>
            <person name="Bidwell S."/>
            <person name="Bisseling T."/>
            <person name="Choisne N."/>
            <person name="Couloux A."/>
            <person name="Denny R."/>
            <person name="Deshpande S."/>
            <person name="Dai X."/>
            <person name="Doyle J.J."/>
            <person name="Dudez A.M."/>
            <person name="Farmer A.D."/>
            <person name="Fouteau S."/>
            <person name="Franken C."/>
            <person name="Gibelin C."/>
            <person name="Gish J."/>
            <person name="Goldstein S."/>
            <person name="Gonzalez A.J."/>
            <person name="Green P.J."/>
            <person name="Hallab A."/>
            <person name="Hartog M."/>
            <person name="Hua A."/>
            <person name="Humphray S.J."/>
            <person name="Jeong D.H."/>
            <person name="Jing Y."/>
            <person name="Jocker A."/>
            <person name="Kenton S.M."/>
            <person name="Kim D.J."/>
            <person name="Klee K."/>
            <person name="Lai H."/>
            <person name="Lang C."/>
            <person name="Lin S."/>
            <person name="Macmil S.L."/>
            <person name="Magdelenat G."/>
            <person name="Matthews L."/>
            <person name="McCorrison J."/>
            <person name="Monaghan E.L."/>
            <person name="Mun J.H."/>
            <person name="Najar F.Z."/>
            <person name="Nicholson C."/>
            <person name="Noirot C."/>
            <person name="O'Bleness M."/>
            <person name="Paule C.R."/>
            <person name="Poulain J."/>
            <person name="Prion F."/>
            <person name="Qin B."/>
            <person name="Qu C."/>
            <person name="Retzel E.F."/>
            <person name="Riddle C."/>
            <person name="Sallet E."/>
            <person name="Samain S."/>
            <person name="Samson N."/>
            <person name="Sanders I."/>
            <person name="Saurat O."/>
            <person name="Scarpelli C."/>
            <person name="Schiex T."/>
            <person name="Segurens B."/>
            <person name="Severin A.J."/>
            <person name="Sherrier D.J."/>
            <person name="Shi R."/>
            <person name="Sims S."/>
            <person name="Singer S.R."/>
            <person name="Sinharoy S."/>
            <person name="Sterck L."/>
            <person name="Viollet A."/>
            <person name="Wang B.B."/>
            <person name="Wang K."/>
            <person name="Wang M."/>
            <person name="Wang X."/>
            <person name="Warfsmann J."/>
            <person name="Weissenbach J."/>
            <person name="White D.D."/>
            <person name="White J.D."/>
            <person name="Wiley G.B."/>
            <person name="Wincker P."/>
            <person name="Xing Y."/>
            <person name="Yang L."/>
            <person name="Yao Z."/>
            <person name="Ying F."/>
            <person name="Zhai J."/>
            <person name="Zhou L."/>
            <person name="Zuber A."/>
            <person name="Denarie J."/>
            <person name="Dixon R.A."/>
            <person name="May G.D."/>
            <person name="Schwartz D.C."/>
            <person name="Rogers J."/>
            <person name="Quetier F."/>
            <person name="Town C.D."/>
            <person name="Roe B.A."/>
        </authorList>
    </citation>
    <scope>NUCLEOTIDE SEQUENCE [LARGE SCALE GENOMIC DNA]</scope>
    <source>
        <strain evidence="2">A17</strain>
        <strain evidence="3 4">cv. Jemalong A17</strain>
    </source>
</reference>
<dbReference type="EMBL" id="KL404250">
    <property type="protein sequence ID" value="KEH15279.1"/>
    <property type="molecule type" value="Genomic_DNA"/>
</dbReference>
<organism evidence="2 4">
    <name type="scientific">Medicago truncatula</name>
    <name type="common">Barrel medic</name>
    <name type="synonym">Medicago tribuloides</name>
    <dbReference type="NCBI Taxonomy" id="3880"/>
    <lineage>
        <taxon>Eukaryota</taxon>
        <taxon>Viridiplantae</taxon>
        <taxon>Streptophyta</taxon>
        <taxon>Embryophyta</taxon>
        <taxon>Tracheophyta</taxon>
        <taxon>Spermatophyta</taxon>
        <taxon>Magnoliopsida</taxon>
        <taxon>eudicotyledons</taxon>
        <taxon>Gunneridae</taxon>
        <taxon>Pentapetalae</taxon>
        <taxon>rosids</taxon>
        <taxon>fabids</taxon>
        <taxon>Fabales</taxon>
        <taxon>Fabaceae</taxon>
        <taxon>Papilionoideae</taxon>
        <taxon>50 kb inversion clade</taxon>
        <taxon>NPAAA clade</taxon>
        <taxon>Hologalegina</taxon>
        <taxon>IRL clade</taxon>
        <taxon>Trifolieae</taxon>
        <taxon>Medicago</taxon>
    </lineage>
</organism>
<protein>
    <submittedName>
        <fullName evidence="2">Transmembrane protein, putative</fullName>
    </submittedName>
</protein>
<evidence type="ECO:0000313" key="2">
    <source>
        <dbReference type="EMBL" id="KEH15279.1"/>
    </source>
</evidence>
<dbReference type="AlphaFoldDB" id="A0A072TCK1"/>
<dbReference type="HOGENOM" id="CLU_2779663_0_0_1"/>
<evidence type="ECO:0000313" key="4">
    <source>
        <dbReference type="Proteomes" id="UP000002051"/>
    </source>
</evidence>
<dbReference type="EnsemblPlants" id="KEH15279">
    <property type="protein sequence ID" value="KEH15279"/>
    <property type="gene ID" value="MTR_1526s0010"/>
</dbReference>
<name>A0A072TCK1_MEDTR</name>
<sequence>MERLVLRRLKGLRRRRRRVAGVGFEFAVFGHDCLFGGSWGLGGKNEATHRSGVNSWMGLTDCLFMCMNRIECERRRTGLE</sequence>
<reference evidence="2 4" key="2">
    <citation type="journal article" date="2014" name="BMC Genomics">
        <title>An improved genome release (version Mt4.0) for the model legume Medicago truncatula.</title>
        <authorList>
            <person name="Tang H."/>
            <person name="Krishnakumar V."/>
            <person name="Bidwell S."/>
            <person name="Rosen B."/>
            <person name="Chan A."/>
            <person name="Zhou S."/>
            <person name="Gentzbittel L."/>
            <person name="Childs K.L."/>
            <person name="Yandell M."/>
            <person name="Gundlach H."/>
            <person name="Mayer K.F."/>
            <person name="Schwartz D.C."/>
            <person name="Town C.D."/>
        </authorList>
    </citation>
    <scope>GENOME REANNOTATION</scope>
    <source>
        <strain evidence="2">A17</strain>
        <strain evidence="3 4">cv. Jemalong A17</strain>
    </source>
</reference>
<keyword evidence="4" id="KW-1185">Reference proteome</keyword>
<evidence type="ECO:0000256" key="1">
    <source>
        <dbReference type="SAM" id="Phobius"/>
    </source>
</evidence>
<dbReference type="Proteomes" id="UP000002051">
    <property type="component" value="Unassembled WGS sequence"/>
</dbReference>
<evidence type="ECO:0000313" key="3">
    <source>
        <dbReference type="EnsemblPlants" id="KEH15279"/>
    </source>
</evidence>
<gene>
    <name evidence="2" type="ORF">MTR_1526s0010</name>
</gene>
<feature type="transmembrane region" description="Helical" evidence="1">
    <location>
        <begin position="21"/>
        <end position="41"/>
    </location>
</feature>
<reference evidence="3" key="3">
    <citation type="submission" date="2015-06" db="UniProtKB">
        <authorList>
            <consortium name="EnsemblPlants"/>
        </authorList>
    </citation>
    <scope>IDENTIFICATION</scope>
    <source>
        <strain evidence="3">cv. Jemalong A17</strain>
    </source>
</reference>
<accession>A0A072TCK1</accession>
<proteinExistence type="predicted"/>